<sequence>MPPLTPTTTSILLVQDGLARSNSANRHQFFLHFGYQVDTAIYFYQRLPYLAAVVFEISTAVTLNYFRIIINYPAMPHARAHITNLQFPRFYWFSGVQPSRPVNTMLDFAATLPNLSQLTTRLHTAGLTAPTLTAA</sequence>
<reference evidence="3" key="1">
    <citation type="journal article" date="2020" name="Stud. Mycol.">
        <title>101 Dothideomycetes genomes: A test case for predicting lifestyles and emergence of pathogens.</title>
        <authorList>
            <person name="Haridas S."/>
            <person name="Albert R."/>
            <person name="Binder M."/>
            <person name="Bloem J."/>
            <person name="LaButti K."/>
            <person name="Salamov A."/>
            <person name="Andreopoulos B."/>
            <person name="Baker S."/>
            <person name="Barry K."/>
            <person name="Bills G."/>
            <person name="Bluhm B."/>
            <person name="Cannon C."/>
            <person name="Castanera R."/>
            <person name="Culley D."/>
            <person name="Daum C."/>
            <person name="Ezra D."/>
            <person name="Gonzalez J."/>
            <person name="Henrissat B."/>
            <person name="Kuo A."/>
            <person name="Liang C."/>
            <person name="Lipzen A."/>
            <person name="Lutzoni F."/>
            <person name="Magnuson J."/>
            <person name="Mondo S."/>
            <person name="Nolan M."/>
            <person name="Ohm R."/>
            <person name="Pangilinan J."/>
            <person name="Park H.-J."/>
            <person name="Ramirez L."/>
            <person name="Alfaro M."/>
            <person name="Sun H."/>
            <person name="Tritt A."/>
            <person name="Yoshinaga Y."/>
            <person name="Zwiers L.-H."/>
            <person name="Turgeon B."/>
            <person name="Goodwin S."/>
            <person name="Spatafora J."/>
            <person name="Crous P."/>
            <person name="Grigoriev I."/>
        </authorList>
    </citation>
    <scope>NUCLEOTIDE SEQUENCE [LARGE SCALE GENOMIC DNA]</scope>
    <source>
        <strain evidence="3">CBS 304.66</strain>
    </source>
</reference>
<keyword evidence="1" id="KW-0472">Membrane</keyword>
<gene>
    <name evidence="2" type="ORF">CC78DRAFT_211490</name>
</gene>
<evidence type="ECO:0000256" key="1">
    <source>
        <dbReference type="SAM" id="Phobius"/>
    </source>
</evidence>
<accession>A0A9P4N0L9</accession>
<dbReference type="OrthoDB" id="3794650at2759"/>
<name>A0A9P4N0L9_9PLEO</name>
<organism evidence="2 3">
    <name type="scientific">Lojkania enalia</name>
    <dbReference type="NCBI Taxonomy" id="147567"/>
    <lineage>
        <taxon>Eukaryota</taxon>
        <taxon>Fungi</taxon>
        <taxon>Dikarya</taxon>
        <taxon>Ascomycota</taxon>
        <taxon>Pezizomycotina</taxon>
        <taxon>Dothideomycetes</taxon>
        <taxon>Pleosporomycetidae</taxon>
        <taxon>Pleosporales</taxon>
        <taxon>Pleosporales incertae sedis</taxon>
        <taxon>Lojkania</taxon>
    </lineage>
</organism>
<dbReference type="EMBL" id="ML986611">
    <property type="protein sequence ID" value="KAF2265065.1"/>
    <property type="molecule type" value="Genomic_DNA"/>
</dbReference>
<comment type="caution">
    <text evidence="2">The sequence shown here is derived from an EMBL/GenBank/DDBJ whole genome shotgun (WGS) entry which is preliminary data.</text>
</comment>
<dbReference type="Proteomes" id="UP000800093">
    <property type="component" value="Unassembled WGS sequence"/>
</dbReference>
<protein>
    <submittedName>
        <fullName evidence="2">Uncharacterized protein</fullName>
    </submittedName>
</protein>
<feature type="transmembrane region" description="Helical" evidence="1">
    <location>
        <begin position="47"/>
        <end position="66"/>
    </location>
</feature>
<dbReference type="AlphaFoldDB" id="A0A9P4N0L9"/>
<evidence type="ECO:0000313" key="2">
    <source>
        <dbReference type="EMBL" id="KAF2265065.1"/>
    </source>
</evidence>
<keyword evidence="1" id="KW-0812">Transmembrane</keyword>
<proteinExistence type="predicted"/>
<evidence type="ECO:0000313" key="3">
    <source>
        <dbReference type="Proteomes" id="UP000800093"/>
    </source>
</evidence>
<keyword evidence="3" id="KW-1185">Reference proteome</keyword>
<keyword evidence="1" id="KW-1133">Transmembrane helix</keyword>